<dbReference type="RefSeq" id="WP_065144217.1">
    <property type="nucleotide sequence ID" value="NZ_LZLS01000101.1"/>
</dbReference>
<evidence type="ECO:0000256" key="3">
    <source>
        <dbReference type="RuleBase" id="RU000363"/>
    </source>
</evidence>
<dbReference type="PANTHER" id="PTHR24322">
    <property type="entry name" value="PKSB"/>
    <property type="match status" value="1"/>
</dbReference>
<dbReference type="NCBIfam" id="NF005878">
    <property type="entry name" value="PRK07825.1"/>
    <property type="match status" value="1"/>
</dbReference>
<proteinExistence type="inferred from homology"/>
<dbReference type="OrthoDB" id="9775296at2"/>
<accession>A0A1A3P0A4</accession>
<evidence type="ECO:0000313" key="4">
    <source>
        <dbReference type="EMBL" id="OBK27090.1"/>
    </source>
</evidence>
<protein>
    <submittedName>
        <fullName evidence="4">Short-chain dehydrogenase</fullName>
    </submittedName>
</protein>
<dbReference type="PRINTS" id="PR00081">
    <property type="entry name" value="GDHRDH"/>
</dbReference>
<organism evidence="4 5">
    <name type="scientific">Mycobacterium asiaticum</name>
    <dbReference type="NCBI Taxonomy" id="1790"/>
    <lineage>
        <taxon>Bacteria</taxon>
        <taxon>Bacillati</taxon>
        <taxon>Actinomycetota</taxon>
        <taxon>Actinomycetes</taxon>
        <taxon>Mycobacteriales</taxon>
        <taxon>Mycobacteriaceae</taxon>
        <taxon>Mycobacterium</taxon>
    </lineage>
</organism>
<sequence>MIDLAGAVACVTGGARGIGQATAAELARRGARVWIGDLDVDEARRTADRIGARAVHLDVTDPDSFAAFHTAAASEDGPIAMLVNNAGIQYMGPFAEQRLECYHREVAVNLGGVINGMHEFLPGMLERNHGHIVNVASMAAKVTTPGMSVYCATKYAVAALSRAVRAEIARTHVTVTTVFPTAVHTELTAGVSLDLLPTRQPADIAVAIADSARRPRNEITVPRWLAPFGALEEATPEPLLQRVKSLVTLRKPPGHYDPVGRRAYLDRIGR</sequence>
<gene>
    <name evidence="4" type="ORF">A5634_01500</name>
</gene>
<evidence type="ECO:0000256" key="2">
    <source>
        <dbReference type="ARBA" id="ARBA00023002"/>
    </source>
</evidence>
<dbReference type="InterPro" id="IPR036291">
    <property type="entry name" value="NAD(P)-bd_dom_sf"/>
</dbReference>
<keyword evidence="2" id="KW-0560">Oxidoreductase</keyword>
<dbReference type="InterPro" id="IPR020904">
    <property type="entry name" value="Sc_DH/Rdtase_CS"/>
</dbReference>
<dbReference type="PROSITE" id="PS00061">
    <property type="entry name" value="ADH_SHORT"/>
    <property type="match status" value="1"/>
</dbReference>
<dbReference type="InterPro" id="IPR002347">
    <property type="entry name" value="SDR_fam"/>
</dbReference>
<dbReference type="AlphaFoldDB" id="A0A1A3P0A4"/>
<evidence type="ECO:0000256" key="1">
    <source>
        <dbReference type="ARBA" id="ARBA00006484"/>
    </source>
</evidence>
<dbReference type="EMBL" id="LZLS01000101">
    <property type="protein sequence ID" value="OBK27090.1"/>
    <property type="molecule type" value="Genomic_DNA"/>
</dbReference>
<dbReference type="Proteomes" id="UP000093928">
    <property type="component" value="Unassembled WGS sequence"/>
</dbReference>
<reference evidence="4 5" key="1">
    <citation type="submission" date="2016-06" db="EMBL/GenBank/DDBJ databases">
        <authorList>
            <person name="Kjaerup R.B."/>
            <person name="Dalgaard T.S."/>
            <person name="Juul-Madsen H.R."/>
        </authorList>
    </citation>
    <scope>NUCLEOTIDE SEQUENCE [LARGE SCALE GENOMIC DNA]</scope>
    <source>
        <strain evidence="4 5">1165133.8</strain>
    </source>
</reference>
<dbReference type="SUPFAM" id="SSF51735">
    <property type="entry name" value="NAD(P)-binding Rossmann-fold domains"/>
    <property type="match status" value="1"/>
</dbReference>
<dbReference type="PRINTS" id="PR00080">
    <property type="entry name" value="SDRFAMILY"/>
</dbReference>
<dbReference type="GO" id="GO:0016616">
    <property type="term" value="F:oxidoreductase activity, acting on the CH-OH group of donors, NAD or NADP as acceptor"/>
    <property type="evidence" value="ECO:0007669"/>
    <property type="project" value="TreeGrafter"/>
</dbReference>
<name>A0A1A3P0A4_MYCAS</name>
<dbReference type="Gene3D" id="3.40.50.720">
    <property type="entry name" value="NAD(P)-binding Rossmann-like Domain"/>
    <property type="match status" value="1"/>
</dbReference>
<dbReference type="Pfam" id="PF00106">
    <property type="entry name" value="adh_short"/>
    <property type="match status" value="1"/>
</dbReference>
<comment type="caution">
    <text evidence="4">The sequence shown here is derived from an EMBL/GenBank/DDBJ whole genome shotgun (WGS) entry which is preliminary data.</text>
</comment>
<evidence type="ECO:0000313" key="5">
    <source>
        <dbReference type="Proteomes" id="UP000093928"/>
    </source>
</evidence>
<dbReference type="CDD" id="cd05233">
    <property type="entry name" value="SDR_c"/>
    <property type="match status" value="1"/>
</dbReference>
<comment type="similarity">
    <text evidence="1 3">Belongs to the short-chain dehydrogenases/reductases (SDR) family.</text>
</comment>
<dbReference type="PANTHER" id="PTHR24322:SF736">
    <property type="entry name" value="RETINOL DEHYDROGENASE 10"/>
    <property type="match status" value="1"/>
</dbReference>